<dbReference type="Proteomes" id="UP000286581">
    <property type="component" value="Unassembled WGS sequence"/>
</dbReference>
<name>A0A413BFR6_9FIRM</name>
<dbReference type="EMBL" id="QSAE01000026">
    <property type="protein sequence ID" value="RGW39534.1"/>
    <property type="molecule type" value="Genomic_DNA"/>
</dbReference>
<feature type="domain" description="DUF7768" evidence="1">
    <location>
        <begin position="98"/>
        <end position="201"/>
    </location>
</feature>
<dbReference type="InterPro" id="IPR056670">
    <property type="entry name" value="DUF7768"/>
</dbReference>
<dbReference type="Gene3D" id="3.40.50.10400">
    <property type="entry name" value="Hypothetical protein PA1492"/>
    <property type="match status" value="1"/>
</dbReference>
<protein>
    <recommendedName>
        <fullName evidence="1">DUF7768 domain-containing protein</fullName>
    </recommendedName>
</protein>
<reference evidence="2 3" key="1">
    <citation type="submission" date="2018-08" db="EMBL/GenBank/DDBJ databases">
        <title>A genome reference for cultivated species of the human gut microbiota.</title>
        <authorList>
            <person name="Zou Y."/>
            <person name="Xue W."/>
            <person name="Luo G."/>
        </authorList>
    </citation>
    <scope>NUCLEOTIDE SEQUENCE [LARGE SCALE GENOMIC DNA]</scope>
    <source>
        <strain evidence="2 3">AF12-8</strain>
    </source>
</reference>
<proteinExistence type="predicted"/>
<gene>
    <name evidence="2" type="ORF">DWV78_09290</name>
</gene>
<accession>A0A413BFR6</accession>
<evidence type="ECO:0000259" key="1">
    <source>
        <dbReference type="Pfam" id="PF24963"/>
    </source>
</evidence>
<dbReference type="Pfam" id="PF24963">
    <property type="entry name" value="DUF7768"/>
    <property type="match status" value="1"/>
</dbReference>
<evidence type="ECO:0000313" key="2">
    <source>
        <dbReference type="EMBL" id="RGW39534.1"/>
    </source>
</evidence>
<organism evidence="2 3">
    <name type="scientific">Agathobacter rectalis</name>
    <dbReference type="NCBI Taxonomy" id="39491"/>
    <lineage>
        <taxon>Bacteria</taxon>
        <taxon>Bacillati</taxon>
        <taxon>Bacillota</taxon>
        <taxon>Clostridia</taxon>
        <taxon>Lachnospirales</taxon>
        <taxon>Lachnospiraceae</taxon>
        <taxon>Agathobacter</taxon>
    </lineage>
</organism>
<evidence type="ECO:0000313" key="3">
    <source>
        <dbReference type="Proteomes" id="UP000286581"/>
    </source>
</evidence>
<dbReference type="AlphaFoldDB" id="A0A413BFR6"/>
<sequence>MAKNLKEFIQCGRDPAYLKNGDVITEELAWEIVGQEGYADGCLDQEFEITQSRIVEDIIGGEGVYETIYRESPDHPWQYIGLCAAGKDKNLAPIHAKTTYVCSKYRAKNEVELQQHIRDAVEACRKVHERGNIPIAPHLYWPRFLDDNDPQDRDYGIAAGLEALKRCDEMIVIIKQEGPEEEWISQGMQAEIAAAAKMGIEPQFIYIGKEKR</sequence>
<comment type="caution">
    <text evidence="2">The sequence shown here is derived from an EMBL/GenBank/DDBJ whole genome shotgun (WGS) entry which is preliminary data.</text>
</comment>